<comment type="caution">
    <text evidence="5">The sequence shown here is derived from an EMBL/GenBank/DDBJ whole genome shotgun (WGS) entry which is preliminary data.</text>
</comment>
<dbReference type="InterPro" id="IPR002933">
    <property type="entry name" value="Peptidase_M20"/>
</dbReference>
<dbReference type="InterPro" id="IPR010169">
    <property type="entry name" value="AcOrn-deacetyl"/>
</dbReference>
<dbReference type="SUPFAM" id="SSF55031">
    <property type="entry name" value="Bacterial exopeptidase dimerisation domain"/>
    <property type="match status" value="1"/>
</dbReference>
<dbReference type="Pfam" id="PF01546">
    <property type="entry name" value="Peptidase_M20"/>
    <property type="match status" value="1"/>
</dbReference>
<dbReference type="NCBIfam" id="TIGR01892">
    <property type="entry name" value="AcOrn-deacetyl"/>
    <property type="match status" value="1"/>
</dbReference>
<dbReference type="PANTHER" id="PTHR43808:SF31">
    <property type="entry name" value="N-ACETYL-L-CITRULLINE DEACETYLASE"/>
    <property type="match status" value="1"/>
</dbReference>
<evidence type="ECO:0000256" key="3">
    <source>
        <dbReference type="ARBA" id="ARBA00023285"/>
    </source>
</evidence>
<sequence length="386" mass="41980">MTALPSQQSLDWITRLIAHESISSCSNMALVTEVAAHFRALGMDVLLTRNESGTKANLFATLPGRDGSLHDGLVLSGHTDVVPVAGQNWTSDPFVATIRDGRLYGRGACDMKGFLGIAIALAAEFAQKRLQYPLHYALSFDEELGCIGAPLMIRDIVARGYSPRVCLVGEPTDMTPVTAHKASRVFECRVHGRACHSSTPADGVNAINYAAKIINFIDGMATSFRYEKMQDPDFDPPYTTFSVGTIEGGLSTNTVPDLCDFSFQFRSLPQEDGEAIEQAIRHYIDHDIIPAMRRDDPDAGVTLFRRANVPALAGLQCTAVDDIKNKLGNWQCSCVSYGTEAGLFQQVGIDAVVCGPGSIMQAHKADEFVSLEQLAECENFLRNLVI</sequence>
<gene>
    <name evidence="5" type="primary">argE</name>
    <name evidence="5" type="ORF">CFR77_03050</name>
</gene>
<dbReference type="AlphaFoldDB" id="A0A318R3B5"/>
<keyword evidence="3" id="KW-0170">Cobalt</keyword>
<keyword evidence="2" id="KW-0378">Hydrolase</keyword>
<dbReference type="PANTHER" id="PTHR43808">
    <property type="entry name" value="ACETYLORNITHINE DEACETYLASE"/>
    <property type="match status" value="1"/>
</dbReference>
<evidence type="ECO:0000313" key="6">
    <source>
        <dbReference type="Proteomes" id="UP000247814"/>
    </source>
</evidence>
<organism evidence="5 6">
    <name type="scientific">Komagataeibacter sucrofermentans</name>
    <dbReference type="NCBI Taxonomy" id="1053551"/>
    <lineage>
        <taxon>Bacteria</taxon>
        <taxon>Pseudomonadati</taxon>
        <taxon>Pseudomonadota</taxon>
        <taxon>Alphaproteobacteria</taxon>
        <taxon>Acetobacterales</taxon>
        <taxon>Acetobacteraceae</taxon>
        <taxon>Komagataeibacter</taxon>
    </lineage>
</organism>
<evidence type="ECO:0000313" key="5">
    <source>
        <dbReference type="EMBL" id="PYD80393.1"/>
    </source>
</evidence>
<dbReference type="GO" id="GO:0008777">
    <property type="term" value="F:acetylornithine deacetylase activity"/>
    <property type="evidence" value="ECO:0007669"/>
    <property type="project" value="TreeGrafter"/>
</dbReference>
<name>A0A318R3B5_9PROT</name>
<dbReference type="GO" id="GO:0006526">
    <property type="term" value="P:L-arginine biosynthetic process"/>
    <property type="evidence" value="ECO:0007669"/>
    <property type="project" value="InterPro"/>
</dbReference>
<keyword evidence="1" id="KW-0479">Metal-binding</keyword>
<dbReference type="OrthoDB" id="9809784at2"/>
<dbReference type="SUPFAM" id="SSF53187">
    <property type="entry name" value="Zn-dependent exopeptidases"/>
    <property type="match status" value="1"/>
</dbReference>
<dbReference type="InterPro" id="IPR050072">
    <property type="entry name" value="Peptidase_M20A"/>
</dbReference>
<feature type="domain" description="Peptidase M20 dimerisation" evidence="4">
    <location>
        <begin position="179"/>
        <end position="286"/>
    </location>
</feature>
<evidence type="ECO:0000256" key="2">
    <source>
        <dbReference type="ARBA" id="ARBA00022801"/>
    </source>
</evidence>
<evidence type="ECO:0000259" key="4">
    <source>
        <dbReference type="Pfam" id="PF07687"/>
    </source>
</evidence>
<dbReference type="Gene3D" id="3.30.70.360">
    <property type="match status" value="1"/>
</dbReference>
<dbReference type="CDD" id="cd03894">
    <property type="entry name" value="M20_ArgE"/>
    <property type="match status" value="1"/>
</dbReference>
<dbReference type="RefSeq" id="WP_110567492.1">
    <property type="nucleotide sequence ID" value="NZ_CP137147.1"/>
</dbReference>
<dbReference type="NCBIfam" id="NF005710">
    <property type="entry name" value="PRK07522.1"/>
    <property type="match status" value="1"/>
</dbReference>
<dbReference type="Gene3D" id="3.40.630.10">
    <property type="entry name" value="Zn peptidases"/>
    <property type="match status" value="1"/>
</dbReference>
<proteinExistence type="predicted"/>
<dbReference type="EMBL" id="NKUA01000003">
    <property type="protein sequence ID" value="PYD80393.1"/>
    <property type="molecule type" value="Genomic_DNA"/>
</dbReference>
<accession>A0A318R3B5</accession>
<keyword evidence="6" id="KW-1185">Reference proteome</keyword>
<dbReference type="InterPro" id="IPR036264">
    <property type="entry name" value="Bact_exopeptidase_dim_dom"/>
</dbReference>
<dbReference type="InterPro" id="IPR011650">
    <property type="entry name" value="Peptidase_M20_dimer"/>
</dbReference>
<reference evidence="5 6" key="1">
    <citation type="submission" date="2017-07" db="EMBL/GenBank/DDBJ databases">
        <title>A draft genome sequence of Komagataeibacter sucrofermentans LMG 18788.</title>
        <authorList>
            <person name="Skraban J."/>
            <person name="Cleenwerck I."/>
            <person name="Vandamme P."/>
            <person name="Trcek J."/>
        </authorList>
    </citation>
    <scope>NUCLEOTIDE SEQUENCE [LARGE SCALE GENOMIC DNA]</scope>
    <source>
        <strain evidence="5 6">LMG 18788</strain>
    </source>
</reference>
<dbReference type="Proteomes" id="UP000247814">
    <property type="component" value="Unassembled WGS sequence"/>
</dbReference>
<protein>
    <submittedName>
        <fullName evidence="5">Acetylornithine deacetylase</fullName>
    </submittedName>
</protein>
<dbReference type="Pfam" id="PF07687">
    <property type="entry name" value="M20_dimer"/>
    <property type="match status" value="1"/>
</dbReference>
<dbReference type="GO" id="GO:0046872">
    <property type="term" value="F:metal ion binding"/>
    <property type="evidence" value="ECO:0007669"/>
    <property type="project" value="UniProtKB-KW"/>
</dbReference>
<evidence type="ECO:0000256" key="1">
    <source>
        <dbReference type="ARBA" id="ARBA00022723"/>
    </source>
</evidence>